<sequence>MLETAEGQTFVQEKTNNNDHPQINEYFRACGIKHPERMAAKAKPYCAAFVAWVFIQCKVPMGKGSWTAVAAFNNVRARHLKKGQTPLPADVITYTIWSHAELLKHWPPDPRVRIFVANGANTTAGNNRQGVYANIPRPKSIVRHIVRFIPET</sequence>
<name>I0K861_9BACT</name>
<accession>I0K861</accession>
<evidence type="ECO:0000313" key="2">
    <source>
        <dbReference type="Proteomes" id="UP000011058"/>
    </source>
</evidence>
<dbReference type="Proteomes" id="UP000011058">
    <property type="component" value="Chromosome"/>
</dbReference>
<protein>
    <submittedName>
        <fullName evidence="1">Uncharacterized protein</fullName>
    </submittedName>
</protein>
<organism evidence="1 2">
    <name type="scientific">Fibrella aestuarina BUZ 2</name>
    <dbReference type="NCBI Taxonomy" id="1166018"/>
    <lineage>
        <taxon>Bacteria</taxon>
        <taxon>Pseudomonadati</taxon>
        <taxon>Bacteroidota</taxon>
        <taxon>Cytophagia</taxon>
        <taxon>Cytophagales</taxon>
        <taxon>Spirosomataceae</taxon>
        <taxon>Fibrella</taxon>
    </lineage>
</organism>
<dbReference type="PATRIC" id="fig|1166018.3.peg.4064"/>
<dbReference type="AlphaFoldDB" id="I0K861"/>
<dbReference type="EMBL" id="HE796683">
    <property type="protein sequence ID" value="CCH00314.1"/>
    <property type="molecule type" value="Genomic_DNA"/>
</dbReference>
<reference evidence="1 2" key="1">
    <citation type="journal article" date="2012" name="J. Bacteriol.">
        <title>Genome Sequence of Fibrella aestuarina BUZ 2T, a Filamentous Marine Bacterium.</title>
        <authorList>
            <person name="Filippini M."/>
            <person name="Qi W."/>
            <person name="Blom J."/>
            <person name="Goesmann A."/>
            <person name="Smits T.H."/>
            <person name="Bagheri H.C."/>
        </authorList>
    </citation>
    <scope>NUCLEOTIDE SEQUENCE [LARGE SCALE GENOMIC DNA]</scope>
    <source>
        <strain evidence="2">BUZ 2T</strain>
    </source>
</reference>
<dbReference type="STRING" id="1166018.FAES_2305"/>
<gene>
    <name evidence="1" type="ORF">FAES_2305</name>
</gene>
<proteinExistence type="predicted"/>
<keyword evidence="2" id="KW-1185">Reference proteome</keyword>
<dbReference type="eggNOG" id="ENOG5032CVT">
    <property type="taxonomic scope" value="Bacteria"/>
</dbReference>
<evidence type="ECO:0000313" key="1">
    <source>
        <dbReference type="EMBL" id="CCH00314.1"/>
    </source>
</evidence>
<dbReference type="KEGG" id="fae:FAES_2305"/>
<dbReference type="HOGENOM" id="CLU_1719636_0_0_10"/>